<protein>
    <submittedName>
        <fullName evidence="1">Uncharacterized protein</fullName>
    </submittedName>
</protein>
<gene>
    <name evidence="1" type="ORF">TMSB3V08_LOCUS7705</name>
</gene>
<sequence>MDVVVATEGRTPLHYCASCQDPQACWGLVEGAGADQTIVDTRGHVAAYYLDHPEELELPEVVHKFSGAPMKRFTSGKEGTWGHEEVHFRQGRLSVETTSQGIDPQPLTWNSGVIRDI</sequence>
<accession>A0A7R9EBG3</accession>
<name>A0A7R9EBG3_9NEOP</name>
<proteinExistence type="predicted"/>
<dbReference type="InterPro" id="IPR036770">
    <property type="entry name" value="Ankyrin_rpt-contain_sf"/>
</dbReference>
<reference evidence="1" key="1">
    <citation type="submission" date="2020-11" db="EMBL/GenBank/DDBJ databases">
        <authorList>
            <person name="Tran Van P."/>
        </authorList>
    </citation>
    <scope>NUCLEOTIDE SEQUENCE</scope>
</reference>
<organism evidence="1">
    <name type="scientific">Timema monikensis</name>
    <dbReference type="NCBI Taxonomy" id="170555"/>
    <lineage>
        <taxon>Eukaryota</taxon>
        <taxon>Metazoa</taxon>
        <taxon>Ecdysozoa</taxon>
        <taxon>Arthropoda</taxon>
        <taxon>Hexapoda</taxon>
        <taxon>Insecta</taxon>
        <taxon>Pterygota</taxon>
        <taxon>Neoptera</taxon>
        <taxon>Polyneoptera</taxon>
        <taxon>Phasmatodea</taxon>
        <taxon>Timematodea</taxon>
        <taxon>Timematoidea</taxon>
        <taxon>Timematidae</taxon>
        <taxon>Timema</taxon>
    </lineage>
</organism>
<dbReference type="EMBL" id="OB794725">
    <property type="protein sequence ID" value="CAD7430960.1"/>
    <property type="molecule type" value="Genomic_DNA"/>
</dbReference>
<dbReference type="AlphaFoldDB" id="A0A7R9EBG3"/>
<dbReference type="SUPFAM" id="SSF48403">
    <property type="entry name" value="Ankyrin repeat"/>
    <property type="match status" value="1"/>
</dbReference>
<evidence type="ECO:0000313" key="1">
    <source>
        <dbReference type="EMBL" id="CAD7430960.1"/>
    </source>
</evidence>